<evidence type="ECO:0000256" key="2">
    <source>
        <dbReference type="ARBA" id="ARBA00008142"/>
    </source>
</evidence>
<comment type="similarity">
    <text evidence="2 7 9">Belongs to the NDK family.</text>
</comment>
<name>A0AAW1ME87_POPJA</name>
<evidence type="ECO:0000259" key="11">
    <source>
        <dbReference type="PROSITE" id="PS51471"/>
    </source>
</evidence>
<feature type="binding site" evidence="7">
    <location>
        <position position="61"/>
    </location>
    <ligand>
        <name>ATP</name>
        <dbReference type="ChEBI" id="CHEBI:30616"/>
    </ligand>
</feature>
<dbReference type="Pfam" id="PF00334">
    <property type="entry name" value="NDK"/>
    <property type="match status" value="1"/>
</dbReference>
<dbReference type="Proteomes" id="UP001458880">
    <property type="component" value="Unassembled WGS sequence"/>
</dbReference>
<evidence type="ECO:0000256" key="1">
    <source>
        <dbReference type="ARBA" id="ARBA00001946"/>
    </source>
</evidence>
<evidence type="ECO:0000256" key="10">
    <source>
        <dbReference type="RuleBase" id="RU004013"/>
    </source>
</evidence>
<keyword evidence="6 10" id="KW-0067">ATP-binding</keyword>
<dbReference type="SUPFAM" id="SSF54919">
    <property type="entry name" value="Nucleoside diphosphate kinase, NDK"/>
    <property type="match status" value="1"/>
</dbReference>
<evidence type="ECO:0000256" key="9">
    <source>
        <dbReference type="RuleBase" id="RU004011"/>
    </source>
</evidence>
<organism evidence="12 13">
    <name type="scientific">Popillia japonica</name>
    <name type="common">Japanese beetle</name>
    <dbReference type="NCBI Taxonomy" id="7064"/>
    <lineage>
        <taxon>Eukaryota</taxon>
        <taxon>Metazoa</taxon>
        <taxon>Ecdysozoa</taxon>
        <taxon>Arthropoda</taxon>
        <taxon>Hexapoda</taxon>
        <taxon>Insecta</taxon>
        <taxon>Pterygota</taxon>
        <taxon>Neoptera</taxon>
        <taxon>Endopterygota</taxon>
        <taxon>Coleoptera</taxon>
        <taxon>Polyphaga</taxon>
        <taxon>Scarabaeiformia</taxon>
        <taxon>Scarabaeidae</taxon>
        <taxon>Rutelinae</taxon>
        <taxon>Popillia</taxon>
    </lineage>
</organism>
<dbReference type="Gene3D" id="3.30.70.141">
    <property type="entry name" value="Nucleoside diphosphate kinase-like domain"/>
    <property type="match status" value="1"/>
</dbReference>
<feature type="active site" description="Pros-phosphohistidine intermediate" evidence="7">
    <location>
        <position position="119"/>
    </location>
</feature>
<keyword evidence="8" id="KW-0560">Oxidoreductase</keyword>
<dbReference type="SMART" id="SM00562">
    <property type="entry name" value="NDK"/>
    <property type="match status" value="1"/>
</dbReference>
<comment type="cofactor">
    <cofactor evidence="1">
        <name>Mg(2+)</name>
        <dbReference type="ChEBI" id="CHEBI:18420"/>
    </cofactor>
</comment>
<evidence type="ECO:0000256" key="5">
    <source>
        <dbReference type="ARBA" id="ARBA00022777"/>
    </source>
</evidence>
<dbReference type="PROSITE" id="PS51374">
    <property type="entry name" value="NDPK_LIKE"/>
    <property type="match status" value="1"/>
</dbReference>
<keyword evidence="5 10" id="KW-0418">Kinase</keyword>
<comment type="catalytic activity">
    <reaction evidence="10">
        <text>a 2'-deoxyribonucleoside 5'-diphosphate + ATP = a 2'-deoxyribonucleoside 5'-triphosphate + ADP</text>
        <dbReference type="Rhea" id="RHEA:44640"/>
        <dbReference type="ChEBI" id="CHEBI:30616"/>
        <dbReference type="ChEBI" id="CHEBI:61560"/>
        <dbReference type="ChEBI" id="CHEBI:73316"/>
        <dbReference type="ChEBI" id="CHEBI:456216"/>
        <dbReference type="EC" id="2.7.4.6"/>
    </reaction>
</comment>
<dbReference type="HAMAP" id="MF_00451">
    <property type="entry name" value="NDP_kinase"/>
    <property type="match status" value="1"/>
</dbReference>
<feature type="binding site" evidence="7">
    <location>
        <position position="13"/>
    </location>
    <ligand>
        <name>ATP</name>
        <dbReference type="ChEBI" id="CHEBI:30616"/>
    </ligand>
</feature>
<comment type="caution">
    <text evidence="12">The sequence shown here is derived from an EMBL/GenBank/DDBJ whole genome shotgun (WGS) entry which is preliminary data.</text>
</comment>
<comment type="similarity">
    <text evidence="8">Belongs to the iron/ascorbate-dependent oxidoreductase family.</text>
</comment>
<dbReference type="GO" id="GO:0006183">
    <property type="term" value="P:GTP biosynthetic process"/>
    <property type="evidence" value="ECO:0007669"/>
    <property type="project" value="InterPro"/>
</dbReference>
<dbReference type="GO" id="GO:0016491">
    <property type="term" value="F:oxidoreductase activity"/>
    <property type="evidence" value="ECO:0007669"/>
    <property type="project" value="UniProtKB-KW"/>
</dbReference>
<sequence>MTTQRERTFIMVKPDGVQRGLVGEIIKRFEQKGFKLVALKFVWPTEELLQKHYADLSTKPFFPGLVKYMSSGPVVPMVWEGLNSVKTGRVMLGATNPADSAPGTIRGDLCIQVGRNIVHGSDSVESANKEINLWFSEKEVVGWTPANEGWKESTQYHGNFHKVEDENKTLDQSATSINEKFSSVKILQDFQTIEQCSLEYDPTRGASIDPHIDDCWVWGERIVTVNLLADSILNETGSLRHDKKEFVVQYNTKPWPIVRIPLPRRSLFVMYGKARYEWEHQILREDIVEKRICLAYREFTPSFLEGGDNYKYGKPILDIAQKFF</sequence>
<dbReference type="FunFam" id="3.30.70.141:FF:000002">
    <property type="entry name" value="Nucleoside diphosphate kinase"/>
    <property type="match status" value="1"/>
</dbReference>
<dbReference type="PRINTS" id="PR01243">
    <property type="entry name" value="NUCDPKINASE"/>
</dbReference>
<reference evidence="12 13" key="1">
    <citation type="journal article" date="2024" name="BMC Genomics">
        <title>De novo assembly and annotation of Popillia japonica's genome with initial clues to its potential as an invasive pest.</title>
        <authorList>
            <person name="Cucini C."/>
            <person name="Boschi S."/>
            <person name="Funari R."/>
            <person name="Cardaioli E."/>
            <person name="Iannotti N."/>
            <person name="Marturano G."/>
            <person name="Paoli F."/>
            <person name="Bruttini M."/>
            <person name="Carapelli A."/>
            <person name="Frati F."/>
            <person name="Nardi F."/>
        </authorList>
    </citation>
    <scope>NUCLEOTIDE SEQUENCE [LARGE SCALE GENOMIC DNA]</scope>
    <source>
        <strain evidence="12">DMR45628</strain>
    </source>
</reference>
<accession>A0AAW1ME87</accession>
<dbReference type="GO" id="GO:0046872">
    <property type="term" value="F:metal ion binding"/>
    <property type="evidence" value="ECO:0007669"/>
    <property type="project" value="UniProtKB-KW"/>
</dbReference>
<feature type="binding site" evidence="7">
    <location>
        <position position="106"/>
    </location>
    <ligand>
        <name>ATP</name>
        <dbReference type="ChEBI" id="CHEBI:30616"/>
    </ligand>
</feature>
<evidence type="ECO:0000256" key="8">
    <source>
        <dbReference type="RuleBase" id="RU003682"/>
    </source>
</evidence>
<dbReference type="CDD" id="cd04413">
    <property type="entry name" value="NDPk_I"/>
    <property type="match status" value="1"/>
</dbReference>
<evidence type="ECO:0000256" key="6">
    <source>
        <dbReference type="ARBA" id="ARBA00022840"/>
    </source>
</evidence>
<dbReference type="PROSITE" id="PS00469">
    <property type="entry name" value="NDPK"/>
    <property type="match status" value="1"/>
</dbReference>
<dbReference type="PANTHER" id="PTHR11349">
    <property type="entry name" value="NUCLEOSIDE DIPHOSPHATE KINASE"/>
    <property type="match status" value="1"/>
</dbReference>
<dbReference type="InterPro" id="IPR036850">
    <property type="entry name" value="NDK-like_dom_sf"/>
</dbReference>
<evidence type="ECO:0000256" key="7">
    <source>
        <dbReference type="PROSITE-ProRule" id="PRU00706"/>
    </source>
</evidence>
<dbReference type="GO" id="GO:0004550">
    <property type="term" value="F:nucleoside diphosphate kinase activity"/>
    <property type="evidence" value="ECO:0007669"/>
    <property type="project" value="UniProtKB-EC"/>
</dbReference>
<gene>
    <name evidence="12" type="ORF">QE152_g7723</name>
</gene>
<keyword evidence="8" id="KW-0408">Iron</keyword>
<evidence type="ECO:0000256" key="3">
    <source>
        <dbReference type="ARBA" id="ARBA00022679"/>
    </source>
</evidence>
<dbReference type="EC" id="2.7.4.6" evidence="10"/>
<dbReference type="InterPro" id="IPR023005">
    <property type="entry name" value="Nucleoside_diP_kinase_AS"/>
</dbReference>
<keyword evidence="8" id="KW-0479">Metal-binding</keyword>
<proteinExistence type="inferred from homology"/>
<evidence type="ECO:0000313" key="13">
    <source>
        <dbReference type="Proteomes" id="UP001458880"/>
    </source>
</evidence>
<keyword evidence="3 10" id="KW-0808">Transferase</keyword>
<feature type="binding site" evidence="7">
    <location>
        <position position="116"/>
    </location>
    <ligand>
        <name>ATP</name>
        <dbReference type="ChEBI" id="CHEBI:30616"/>
    </ligand>
</feature>
<feature type="domain" description="Fe2OG dioxygenase" evidence="11">
    <location>
        <begin position="192"/>
        <end position="300"/>
    </location>
</feature>
<dbReference type="GO" id="GO:0006241">
    <property type="term" value="P:CTP biosynthetic process"/>
    <property type="evidence" value="ECO:0007669"/>
    <property type="project" value="InterPro"/>
</dbReference>
<keyword evidence="13" id="KW-1185">Reference proteome</keyword>
<dbReference type="SUPFAM" id="SSF51197">
    <property type="entry name" value="Clavaminate synthase-like"/>
    <property type="match status" value="1"/>
</dbReference>
<dbReference type="GO" id="GO:0006228">
    <property type="term" value="P:UTP biosynthetic process"/>
    <property type="evidence" value="ECO:0007669"/>
    <property type="project" value="InterPro"/>
</dbReference>
<dbReference type="GO" id="GO:0005524">
    <property type="term" value="F:ATP binding"/>
    <property type="evidence" value="ECO:0007669"/>
    <property type="project" value="UniProtKB-KW"/>
</dbReference>
<dbReference type="InterPro" id="IPR001564">
    <property type="entry name" value="Nucleoside_diP_kinase"/>
</dbReference>
<dbReference type="Gene3D" id="2.60.120.1520">
    <property type="match status" value="1"/>
</dbReference>
<dbReference type="InterPro" id="IPR034907">
    <property type="entry name" value="NDK-like_dom"/>
</dbReference>
<evidence type="ECO:0000313" key="12">
    <source>
        <dbReference type="EMBL" id="KAK9744543.1"/>
    </source>
</evidence>
<protein>
    <recommendedName>
        <fullName evidence="10">Nucleoside diphosphate kinase</fullName>
        <ecNumber evidence="10">2.7.4.6</ecNumber>
    </recommendedName>
</protein>
<feature type="binding site" evidence="7">
    <location>
        <position position="89"/>
    </location>
    <ligand>
        <name>ATP</name>
        <dbReference type="ChEBI" id="CHEBI:30616"/>
    </ligand>
</feature>
<keyword evidence="4 10" id="KW-0547">Nucleotide-binding</keyword>
<feature type="binding site" evidence="7">
    <location>
        <position position="95"/>
    </location>
    <ligand>
        <name>ATP</name>
        <dbReference type="ChEBI" id="CHEBI:30616"/>
    </ligand>
</feature>
<dbReference type="AlphaFoldDB" id="A0AAW1ME87"/>
<evidence type="ECO:0000256" key="4">
    <source>
        <dbReference type="ARBA" id="ARBA00022741"/>
    </source>
</evidence>
<dbReference type="EMBL" id="JASPKY010000057">
    <property type="protein sequence ID" value="KAK9744543.1"/>
    <property type="molecule type" value="Genomic_DNA"/>
</dbReference>
<dbReference type="PROSITE" id="PS51471">
    <property type="entry name" value="FE2OG_OXY"/>
    <property type="match status" value="1"/>
</dbReference>
<dbReference type="NCBIfam" id="NF001908">
    <property type="entry name" value="PRK00668.1"/>
    <property type="match status" value="1"/>
</dbReference>
<dbReference type="InterPro" id="IPR005123">
    <property type="entry name" value="Oxoglu/Fe-dep_dioxygenase_dom"/>
</dbReference>